<sequence>MLLRASIVLLLALNLGVALWWAMRSPPVPEAPSAHPAGVPRLQLLSEATPQARATAASAGAADPQPEAALAEAGEAGAPRTETPPAPADASGEDAAAAPTQPSRCLALGPFADADALATARTRLQPQVLHLRTREIVEAPRGWRVMLPPLADRDAAQAAVQNLVAAGFNDHFIIATGEEANAIALGRFSGEAAARRHAANLRAAGFGAQAEPLGDAGTRHWLDVAVADGFDAAAARTETGAARADSVDCAGLAEAAAAAR</sequence>
<dbReference type="SUPFAM" id="SSF110997">
    <property type="entry name" value="Sporulation related repeat"/>
    <property type="match status" value="1"/>
</dbReference>
<dbReference type="InterPro" id="IPR007730">
    <property type="entry name" value="SPOR-like_dom"/>
</dbReference>
<feature type="compositionally biased region" description="Low complexity" evidence="1">
    <location>
        <begin position="88"/>
        <end position="99"/>
    </location>
</feature>
<dbReference type="Proteomes" id="UP001566331">
    <property type="component" value="Unassembled WGS sequence"/>
</dbReference>
<dbReference type="Pfam" id="PF05036">
    <property type="entry name" value="SPOR"/>
    <property type="match status" value="1"/>
</dbReference>
<feature type="region of interest" description="Disordered" evidence="1">
    <location>
        <begin position="49"/>
        <end position="100"/>
    </location>
</feature>
<accession>A0ABV4HP00</accession>
<name>A0ABV4HP00_9GAMM</name>
<keyword evidence="4" id="KW-1185">Reference proteome</keyword>
<dbReference type="InterPro" id="IPR036680">
    <property type="entry name" value="SPOR-like_sf"/>
</dbReference>
<reference evidence="3 4" key="1">
    <citation type="submission" date="2024-07" db="EMBL/GenBank/DDBJ databases">
        <title>Luteimonas salilacus sp. nov., isolated from the shore soil of Salt Lake in Tibet of China.</title>
        <authorList>
            <person name="Zhang X."/>
            <person name="Li A."/>
        </authorList>
    </citation>
    <scope>NUCLEOTIDE SEQUENCE [LARGE SCALE GENOMIC DNA]</scope>
    <source>
        <strain evidence="3 4">B3-2-R+30</strain>
    </source>
</reference>
<dbReference type="RefSeq" id="WP_370563622.1">
    <property type="nucleotide sequence ID" value="NZ_JBFWIB010000004.1"/>
</dbReference>
<feature type="compositionally biased region" description="Low complexity" evidence="1">
    <location>
        <begin position="49"/>
        <end position="78"/>
    </location>
</feature>
<comment type="caution">
    <text evidence="3">The sequence shown here is derived from an EMBL/GenBank/DDBJ whole genome shotgun (WGS) entry which is preliminary data.</text>
</comment>
<proteinExistence type="predicted"/>
<gene>
    <name evidence="3" type="ORF">AB6713_07475</name>
</gene>
<protein>
    <submittedName>
        <fullName evidence="3">SPOR domain-containing protein</fullName>
    </submittedName>
</protein>
<feature type="domain" description="SPOR" evidence="2">
    <location>
        <begin position="98"/>
        <end position="176"/>
    </location>
</feature>
<evidence type="ECO:0000256" key="1">
    <source>
        <dbReference type="SAM" id="MobiDB-lite"/>
    </source>
</evidence>
<dbReference type="EMBL" id="JBFWIC010000007">
    <property type="protein sequence ID" value="MEZ0474457.1"/>
    <property type="molecule type" value="Genomic_DNA"/>
</dbReference>
<dbReference type="PROSITE" id="PS51724">
    <property type="entry name" value="SPOR"/>
    <property type="match status" value="1"/>
</dbReference>
<evidence type="ECO:0000259" key="2">
    <source>
        <dbReference type="PROSITE" id="PS51724"/>
    </source>
</evidence>
<evidence type="ECO:0000313" key="3">
    <source>
        <dbReference type="EMBL" id="MEZ0474457.1"/>
    </source>
</evidence>
<evidence type="ECO:0000313" key="4">
    <source>
        <dbReference type="Proteomes" id="UP001566331"/>
    </source>
</evidence>
<organism evidence="3 4">
    <name type="scientific">Luteimonas salinilitoris</name>
    <dbReference type="NCBI Taxonomy" id="3237697"/>
    <lineage>
        <taxon>Bacteria</taxon>
        <taxon>Pseudomonadati</taxon>
        <taxon>Pseudomonadota</taxon>
        <taxon>Gammaproteobacteria</taxon>
        <taxon>Lysobacterales</taxon>
        <taxon>Lysobacteraceae</taxon>
        <taxon>Luteimonas</taxon>
    </lineage>
</organism>